<proteinExistence type="predicted"/>
<name>A0A0W0VFW8_9GAMM</name>
<dbReference type="AlphaFoldDB" id="A0A0W0VFW8"/>
<dbReference type="STRING" id="456.Ljor_0282"/>
<evidence type="ECO:0000313" key="1">
    <source>
        <dbReference type="EMBL" id="KTD19059.1"/>
    </source>
</evidence>
<organism evidence="1 2">
    <name type="scientific">Legionella jordanis</name>
    <dbReference type="NCBI Taxonomy" id="456"/>
    <lineage>
        <taxon>Bacteria</taxon>
        <taxon>Pseudomonadati</taxon>
        <taxon>Pseudomonadota</taxon>
        <taxon>Gammaproteobacteria</taxon>
        <taxon>Legionellales</taxon>
        <taxon>Legionellaceae</taxon>
        <taxon>Legionella</taxon>
    </lineage>
</organism>
<evidence type="ECO:0008006" key="3">
    <source>
        <dbReference type="Google" id="ProtNLM"/>
    </source>
</evidence>
<sequence>MTAQTHATSDHGTIKKWAEVRNAKPAKVKGAGHNGSELLRFDFPGYTGKDLEEISWSKWFDIFDENDLALIYQEETADGKKSNFNKIVSKETAKNIKG</sequence>
<dbReference type="EMBL" id="LNYJ01000003">
    <property type="protein sequence ID" value="KTD19059.1"/>
    <property type="molecule type" value="Genomic_DNA"/>
</dbReference>
<dbReference type="Proteomes" id="UP000055035">
    <property type="component" value="Unassembled WGS sequence"/>
</dbReference>
<gene>
    <name evidence="1" type="ORF">Ljor_0282</name>
</gene>
<protein>
    <recommendedName>
        <fullName evidence="3">1,4-alpha-glucan branching enzyme</fullName>
    </recommendedName>
</protein>
<keyword evidence="2" id="KW-1185">Reference proteome</keyword>
<accession>A0A0W0VFW8</accession>
<evidence type="ECO:0000313" key="2">
    <source>
        <dbReference type="Proteomes" id="UP000055035"/>
    </source>
</evidence>
<reference evidence="1 2" key="1">
    <citation type="submission" date="2015-11" db="EMBL/GenBank/DDBJ databases">
        <title>Genomic analysis of 38 Legionella species identifies large and diverse effector repertoires.</title>
        <authorList>
            <person name="Burstein D."/>
            <person name="Amaro F."/>
            <person name="Zusman T."/>
            <person name="Lifshitz Z."/>
            <person name="Cohen O."/>
            <person name="Gilbert J.A."/>
            <person name="Pupko T."/>
            <person name="Shuman H.A."/>
            <person name="Segal G."/>
        </authorList>
    </citation>
    <scope>NUCLEOTIDE SEQUENCE [LARGE SCALE GENOMIC DNA]</scope>
    <source>
        <strain evidence="1 2">BL-540</strain>
    </source>
</reference>
<comment type="caution">
    <text evidence="1">The sequence shown here is derived from an EMBL/GenBank/DDBJ whole genome shotgun (WGS) entry which is preliminary data.</text>
</comment>
<dbReference type="OrthoDB" id="9808866at2"/>
<dbReference type="PATRIC" id="fig|456.5.peg.299"/>
<dbReference type="RefSeq" id="WP_122224880.1">
    <property type="nucleotide sequence ID" value="NZ_CAAAIC010000005.1"/>
</dbReference>